<dbReference type="EMBL" id="MK500478">
    <property type="protein sequence ID" value="QBK90349.1"/>
    <property type="molecule type" value="Genomic_DNA"/>
</dbReference>
<name>A0A481Z5G1_9VIRU</name>
<proteinExistence type="predicted"/>
<keyword evidence="1" id="KW-0472">Membrane</keyword>
<keyword evidence="1" id="KW-1133">Transmembrane helix</keyword>
<gene>
    <name evidence="2" type="ORF">LCPAC103_00300</name>
</gene>
<feature type="transmembrane region" description="Helical" evidence="1">
    <location>
        <begin position="12"/>
        <end position="35"/>
    </location>
</feature>
<accession>A0A481Z5G1</accession>
<evidence type="ECO:0000313" key="2">
    <source>
        <dbReference type="EMBL" id="QBK90349.1"/>
    </source>
</evidence>
<feature type="transmembrane region" description="Helical" evidence="1">
    <location>
        <begin position="111"/>
        <end position="133"/>
    </location>
</feature>
<protein>
    <submittedName>
        <fullName evidence="2">3 transmembrane helices protein</fullName>
    </submittedName>
</protein>
<evidence type="ECO:0000256" key="1">
    <source>
        <dbReference type="SAM" id="Phobius"/>
    </source>
</evidence>
<feature type="transmembrane region" description="Helical" evidence="1">
    <location>
        <begin position="79"/>
        <end position="99"/>
    </location>
</feature>
<reference evidence="2" key="1">
    <citation type="journal article" date="2019" name="MBio">
        <title>Virus Genomes from Deep Sea Sediments Expand the Ocean Megavirome and Support Independent Origins of Viral Gigantism.</title>
        <authorList>
            <person name="Backstrom D."/>
            <person name="Yutin N."/>
            <person name="Jorgensen S.L."/>
            <person name="Dharamshi J."/>
            <person name="Homa F."/>
            <person name="Zaremba-Niedwiedzka K."/>
            <person name="Spang A."/>
            <person name="Wolf Y.I."/>
            <person name="Koonin E.V."/>
            <person name="Ettema T.J."/>
        </authorList>
    </citation>
    <scope>NUCLEOTIDE SEQUENCE</scope>
</reference>
<sequence length="185" mass="21149">MSDGSDNTIKSGGMELTTAIFLVVIFVVMMVLFWVELMAHDCVGDKQCTHRQEEPEAEDSIDEYIDKLSAMIQGNSDFIIWRRALIVAILVGYSVVYILRGRIPKPTEWIIVGMVVFIGTYFAASWLNAHFLMPNTQRIRGNLEILKSKVVDIRESQELVNYRLTKSALEEQKFKLDQGQLQMEV</sequence>
<keyword evidence="1 2" id="KW-0812">Transmembrane</keyword>
<organism evidence="2">
    <name type="scientific">Pithovirus LCPAC103</name>
    <dbReference type="NCBI Taxonomy" id="2506588"/>
    <lineage>
        <taxon>Viruses</taxon>
        <taxon>Pithoviruses</taxon>
    </lineage>
</organism>